<proteinExistence type="predicted"/>
<evidence type="ECO:0000313" key="1">
    <source>
        <dbReference type="EMBL" id="PNU06634.1"/>
    </source>
</evidence>
<comment type="caution">
    <text evidence="1">The sequence shown here is derived from an EMBL/GenBank/DDBJ whole genome shotgun (WGS) entry which is preliminary data.</text>
</comment>
<reference evidence="1 2" key="1">
    <citation type="submission" date="2016-05" db="EMBL/GenBank/DDBJ databases">
        <title>Complete genome sequence of Novosphingobium guangzhouense SA925(T).</title>
        <authorList>
            <person name="Sha S."/>
        </authorList>
    </citation>
    <scope>NUCLEOTIDE SEQUENCE [LARGE SCALE GENOMIC DNA]</scope>
    <source>
        <strain evidence="1 2">SA925</strain>
    </source>
</reference>
<gene>
    <name evidence="1" type="ORF">A8V01_00060</name>
</gene>
<name>A0A2K2G6H4_9SPHN</name>
<evidence type="ECO:0000313" key="2">
    <source>
        <dbReference type="Proteomes" id="UP000236327"/>
    </source>
</evidence>
<dbReference type="AlphaFoldDB" id="A0A2K2G6H4"/>
<organism evidence="1 2">
    <name type="scientific">Novosphingobium guangzhouense</name>
    <dbReference type="NCBI Taxonomy" id="1850347"/>
    <lineage>
        <taxon>Bacteria</taxon>
        <taxon>Pseudomonadati</taxon>
        <taxon>Pseudomonadota</taxon>
        <taxon>Alphaproteobacteria</taxon>
        <taxon>Sphingomonadales</taxon>
        <taxon>Sphingomonadaceae</taxon>
        <taxon>Novosphingobium</taxon>
    </lineage>
</organism>
<dbReference type="Proteomes" id="UP000236327">
    <property type="component" value="Unassembled WGS sequence"/>
</dbReference>
<dbReference type="RefSeq" id="WP_103093916.1">
    <property type="nucleotide sequence ID" value="NZ_LYMM01000001.1"/>
</dbReference>
<dbReference type="OrthoDB" id="7189176at2"/>
<protein>
    <submittedName>
        <fullName evidence="1">Uncharacterized protein</fullName>
    </submittedName>
</protein>
<accession>A0A2K2G6H4</accession>
<keyword evidence="2" id="KW-1185">Reference proteome</keyword>
<sequence length="99" mass="11086">MANVYLDETNVDDLGRMVTSLLSELWIMRDRMMVMEELLARQGILDSATIDGFDWAPEQAEKVEALRDQMVGSVLGASLGARERHVDQMLARAGYSRPA</sequence>
<dbReference type="EMBL" id="LYMM01000001">
    <property type="protein sequence ID" value="PNU06634.1"/>
    <property type="molecule type" value="Genomic_DNA"/>
</dbReference>